<sequence>MFMSAPSLGGDLSGSPKRVSRGPPDPPLPRPKKALSNVQEPSALNLMLQLLFLMPAVRVEHSREREVCTLARATPRGGSKKNIKEEEVKEEGTFATQVCWRFVSISDWSSSGAL</sequence>
<dbReference type="EMBL" id="WISR01000149">
    <property type="protein sequence ID" value="MQW34181.1"/>
    <property type="molecule type" value="Genomic_DNA"/>
</dbReference>
<organism evidence="2 3">
    <name type="scientific">Rhizobium meliloti</name>
    <name type="common">Ensifer meliloti</name>
    <name type="synonym">Sinorhizobium meliloti</name>
    <dbReference type="NCBI Taxonomy" id="382"/>
    <lineage>
        <taxon>Bacteria</taxon>
        <taxon>Pseudomonadati</taxon>
        <taxon>Pseudomonadota</taxon>
        <taxon>Alphaproteobacteria</taxon>
        <taxon>Hyphomicrobiales</taxon>
        <taxon>Rhizobiaceae</taxon>
        <taxon>Sinorhizobium/Ensifer group</taxon>
        <taxon>Sinorhizobium</taxon>
    </lineage>
</organism>
<evidence type="ECO:0000313" key="2">
    <source>
        <dbReference type="EMBL" id="MQW34181.1"/>
    </source>
</evidence>
<evidence type="ECO:0000256" key="1">
    <source>
        <dbReference type="SAM" id="MobiDB-lite"/>
    </source>
</evidence>
<proteinExistence type="predicted"/>
<feature type="region of interest" description="Disordered" evidence="1">
    <location>
        <begin position="1"/>
        <end position="37"/>
    </location>
</feature>
<dbReference type="RefSeq" id="WP_127514007.1">
    <property type="nucleotide sequence ID" value="NZ_BJNJ01000042.1"/>
</dbReference>
<comment type="caution">
    <text evidence="2">The sequence shown here is derived from an EMBL/GenBank/DDBJ whole genome shotgun (WGS) entry which is preliminary data.</text>
</comment>
<dbReference type="AlphaFoldDB" id="A0AAW9TND1"/>
<gene>
    <name evidence="2" type="ORF">GHK53_15655</name>
</gene>
<reference evidence="2 3" key="1">
    <citation type="journal article" date="2013" name="Genome Biol.">
        <title>Comparative genomics of the core and accessory genomes of 48 Sinorhizobium strains comprising five genospecies.</title>
        <authorList>
            <person name="Sugawara M."/>
            <person name="Epstein B."/>
            <person name="Badgley B.D."/>
            <person name="Unno T."/>
            <person name="Xu L."/>
            <person name="Reese J."/>
            <person name="Gyaneshwar P."/>
            <person name="Denny R."/>
            <person name="Mudge J."/>
            <person name="Bharti A.K."/>
            <person name="Farmer A.D."/>
            <person name="May G.D."/>
            <person name="Woodward J.E."/>
            <person name="Medigue C."/>
            <person name="Vallenet D."/>
            <person name="Lajus A."/>
            <person name="Rouy Z."/>
            <person name="Martinez-Vaz B."/>
            <person name="Tiffin P."/>
            <person name="Young N.D."/>
            <person name="Sadowsky M.J."/>
        </authorList>
    </citation>
    <scope>NUCLEOTIDE SEQUENCE [LARGE SCALE GENOMIC DNA]</scope>
    <source>
        <strain evidence="2 3">N6B1</strain>
    </source>
</reference>
<name>A0AAW9TND1_RHIML</name>
<evidence type="ECO:0000313" key="3">
    <source>
        <dbReference type="Proteomes" id="UP000429484"/>
    </source>
</evidence>
<dbReference type="GeneID" id="89578642"/>
<protein>
    <submittedName>
        <fullName evidence="2">Uncharacterized protein</fullName>
    </submittedName>
</protein>
<dbReference type="Proteomes" id="UP000429484">
    <property type="component" value="Unassembled WGS sequence"/>
</dbReference>
<accession>A0AAW9TND1</accession>